<reference evidence="6" key="1">
    <citation type="submission" date="2023-10" db="EMBL/GenBank/DDBJ databases">
        <authorList>
            <person name="Noh H."/>
        </authorList>
    </citation>
    <scope>NUCLEOTIDE SEQUENCE</scope>
    <source>
        <strain evidence="6">DUCC4014</strain>
    </source>
</reference>
<dbReference type="InterPro" id="IPR046347">
    <property type="entry name" value="bZIP_sf"/>
</dbReference>
<dbReference type="RefSeq" id="XP_062622790.1">
    <property type="nucleotide sequence ID" value="XM_062766807.1"/>
</dbReference>
<keyword evidence="3" id="KW-0175">Coiled coil</keyword>
<dbReference type="PANTHER" id="PTHR40621">
    <property type="entry name" value="TRANSCRIPTION FACTOR KAPC-RELATED"/>
    <property type="match status" value="1"/>
</dbReference>
<comment type="subcellular location">
    <subcellularLocation>
        <location evidence="1">Nucleus</location>
    </subcellularLocation>
</comment>
<feature type="compositionally biased region" description="Basic and acidic residues" evidence="4">
    <location>
        <begin position="628"/>
        <end position="638"/>
    </location>
</feature>
<dbReference type="GO" id="GO:0090575">
    <property type="term" value="C:RNA polymerase II transcription regulator complex"/>
    <property type="evidence" value="ECO:0007669"/>
    <property type="project" value="TreeGrafter"/>
</dbReference>
<evidence type="ECO:0000256" key="2">
    <source>
        <dbReference type="ARBA" id="ARBA00023242"/>
    </source>
</evidence>
<name>A0AAF0XZ78_9TREE</name>
<dbReference type="AlphaFoldDB" id="A0AAF0XZ78"/>
<gene>
    <name evidence="6" type="primary">pap1</name>
    <name evidence="6" type="ORF">LOC62_01G000378</name>
</gene>
<evidence type="ECO:0000256" key="1">
    <source>
        <dbReference type="ARBA" id="ARBA00004123"/>
    </source>
</evidence>
<feature type="region of interest" description="Disordered" evidence="4">
    <location>
        <begin position="247"/>
        <end position="267"/>
    </location>
</feature>
<evidence type="ECO:0000313" key="6">
    <source>
        <dbReference type="EMBL" id="WOO76758.1"/>
    </source>
</evidence>
<dbReference type="InterPro" id="IPR018287">
    <property type="entry name" value="Hap4_TF_heteromerisation"/>
</dbReference>
<feature type="compositionally biased region" description="Low complexity" evidence="4">
    <location>
        <begin position="20"/>
        <end position="36"/>
    </location>
</feature>
<dbReference type="EMBL" id="CP086714">
    <property type="protein sequence ID" value="WOO76758.1"/>
    <property type="molecule type" value="Genomic_DNA"/>
</dbReference>
<dbReference type="Gene3D" id="1.20.5.170">
    <property type="match status" value="1"/>
</dbReference>
<feature type="compositionally biased region" description="Low complexity" evidence="4">
    <location>
        <begin position="43"/>
        <end position="65"/>
    </location>
</feature>
<dbReference type="GO" id="GO:0001228">
    <property type="term" value="F:DNA-binding transcription activator activity, RNA polymerase II-specific"/>
    <property type="evidence" value="ECO:0007669"/>
    <property type="project" value="TreeGrafter"/>
</dbReference>
<dbReference type="SUPFAM" id="SSF57959">
    <property type="entry name" value="Leucine zipper domain"/>
    <property type="match status" value="1"/>
</dbReference>
<feature type="domain" description="BZIP" evidence="5">
    <location>
        <begin position="111"/>
        <end position="126"/>
    </location>
</feature>
<dbReference type="SMART" id="SM00338">
    <property type="entry name" value="BRLZ"/>
    <property type="match status" value="1"/>
</dbReference>
<organism evidence="6 7">
    <name type="scientific">Vanrija pseudolonga</name>
    <dbReference type="NCBI Taxonomy" id="143232"/>
    <lineage>
        <taxon>Eukaryota</taxon>
        <taxon>Fungi</taxon>
        <taxon>Dikarya</taxon>
        <taxon>Basidiomycota</taxon>
        <taxon>Agaricomycotina</taxon>
        <taxon>Tremellomycetes</taxon>
        <taxon>Trichosporonales</taxon>
        <taxon>Trichosporonaceae</taxon>
        <taxon>Vanrija</taxon>
    </lineage>
</organism>
<dbReference type="InterPro" id="IPR050936">
    <property type="entry name" value="AP-1-like"/>
</dbReference>
<accession>A0AAF0XZ78</accession>
<feature type="coiled-coil region" evidence="3">
    <location>
        <begin position="149"/>
        <end position="183"/>
    </location>
</feature>
<feature type="compositionally biased region" description="Basic and acidic residues" evidence="4">
    <location>
        <begin position="87"/>
        <end position="112"/>
    </location>
</feature>
<keyword evidence="2" id="KW-0539">Nucleus</keyword>
<dbReference type="GO" id="GO:0000976">
    <property type="term" value="F:transcription cis-regulatory region binding"/>
    <property type="evidence" value="ECO:0007669"/>
    <property type="project" value="InterPro"/>
</dbReference>
<keyword evidence="7" id="KW-1185">Reference proteome</keyword>
<dbReference type="InterPro" id="IPR004827">
    <property type="entry name" value="bZIP"/>
</dbReference>
<feature type="region of interest" description="Disordered" evidence="4">
    <location>
        <begin position="1"/>
        <end position="127"/>
    </location>
</feature>
<dbReference type="Pfam" id="PF10297">
    <property type="entry name" value="Hap4_Hap_bind"/>
    <property type="match status" value="1"/>
</dbReference>
<dbReference type="GeneID" id="87803637"/>
<protein>
    <submittedName>
        <fullName evidence="6">AP-1-like transcription factor</fullName>
    </submittedName>
</protein>
<evidence type="ECO:0000259" key="5">
    <source>
        <dbReference type="PROSITE" id="PS00036"/>
    </source>
</evidence>
<evidence type="ECO:0000313" key="7">
    <source>
        <dbReference type="Proteomes" id="UP000827549"/>
    </source>
</evidence>
<dbReference type="PROSITE" id="PS00036">
    <property type="entry name" value="BZIP_BASIC"/>
    <property type="match status" value="1"/>
</dbReference>
<evidence type="ECO:0000256" key="3">
    <source>
        <dbReference type="SAM" id="Coils"/>
    </source>
</evidence>
<sequence>MPPRVQSRPTAPRPAAPVLSAKPAPSASTSPSSSSSMPPPLARPRSGSVASVSSTSSRAGPSTAPKLAPPPQGKDLSSSTGRVFAKPSKEWVLPERAKPGRKASTEEPDNKRQSQNRLSQRAHRARRTDYIQTLEDRLRQYEADEIHSNVRLQEVARALKADNDKMKAELTQLRSALTAARGDREKWLAERKALNDSLRTMRTQVDALRTASNISSPAAHLDERLEYELAALARSPVLTPVLRSYASTPRRGSATRTPREPTGSSSLACPICPDPDPDCPCQQPDDTGMESTLARPIASASARCGLCDLAPEACLCSAVEEDIKPIIPRSPRSSPGPDDSPDCGLCTASEFCACRAGAAATAAAASSGPSSGISAAAPPPPKAKPLPTLSVGIAAPAIPLRLRSRAAKRQSVWSLENVPSGTSRKEAVCTGDPSNCDACKNDKFGQEFCGHLFGKEHDCATQCGPGKSAAAAAAAAATASSVSIASLVTGPVPGSPATPLTPPPQAPLVLACCGAPELCGHAGGCAGDVIGLGAPEPYVTEQQAGVDEVEMRPDEAWKALKAHPNSKFTPLAILADVVARRAPCLGPRVEMSPPPSSPQNHIHEAAKRRVAVETSAVRDALRYLDTATPRDGEVDLSRAAKRRRV</sequence>
<proteinExistence type="predicted"/>
<dbReference type="CDD" id="cd14688">
    <property type="entry name" value="bZIP_YAP"/>
    <property type="match status" value="1"/>
</dbReference>
<dbReference type="Proteomes" id="UP000827549">
    <property type="component" value="Chromosome 1"/>
</dbReference>
<evidence type="ECO:0000256" key="4">
    <source>
        <dbReference type="SAM" id="MobiDB-lite"/>
    </source>
</evidence>
<feature type="region of interest" description="Disordered" evidence="4">
    <location>
        <begin position="625"/>
        <end position="645"/>
    </location>
</feature>
<dbReference type="PANTHER" id="PTHR40621:SF7">
    <property type="entry name" value="BZIP DOMAIN-CONTAINING PROTEIN"/>
    <property type="match status" value="1"/>
</dbReference>